<keyword evidence="2" id="KW-0067">ATP-binding</keyword>
<dbReference type="InterPro" id="IPR058031">
    <property type="entry name" value="AAA_lid_NorR"/>
</dbReference>
<dbReference type="Gene3D" id="3.40.50.300">
    <property type="entry name" value="P-loop containing nucleotide triphosphate hydrolases"/>
    <property type="match status" value="1"/>
</dbReference>
<feature type="domain" description="PAS" evidence="9">
    <location>
        <begin position="22"/>
        <end position="97"/>
    </location>
</feature>
<dbReference type="Pfam" id="PF00158">
    <property type="entry name" value="Sigma54_activat"/>
    <property type="match status" value="1"/>
</dbReference>
<gene>
    <name evidence="10" type="primary">zraR_4</name>
    <name evidence="10" type="ORF">LAL4801_05920</name>
</gene>
<dbReference type="PROSITE" id="PS50112">
    <property type="entry name" value="PAS"/>
    <property type="match status" value="1"/>
</dbReference>
<dbReference type="InterPro" id="IPR025944">
    <property type="entry name" value="Sigma_54_int_dom_CS"/>
</dbReference>
<keyword evidence="6" id="KW-0010">Activator</keyword>
<dbReference type="InterPro" id="IPR013767">
    <property type="entry name" value="PAS_fold"/>
</dbReference>
<dbReference type="Gene3D" id="1.10.8.60">
    <property type="match status" value="1"/>
</dbReference>
<dbReference type="GO" id="GO:0006355">
    <property type="term" value="P:regulation of DNA-templated transcription"/>
    <property type="evidence" value="ECO:0007669"/>
    <property type="project" value="InterPro"/>
</dbReference>
<organism evidence="10 11">
    <name type="scientific">Roseibium aggregatum</name>
    <dbReference type="NCBI Taxonomy" id="187304"/>
    <lineage>
        <taxon>Bacteria</taxon>
        <taxon>Pseudomonadati</taxon>
        <taxon>Pseudomonadota</taxon>
        <taxon>Alphaproteobacteria</taxon>
        <taxon>Hyphomicrobiales</taxon>
        <taxon>Stappiaceae</taxon>
        <taxon>Roseibium</taxon>
    </lineage>
</organism>
<dbReference type="PROSITE" id="PS50045">
    <property type="entry name" value="SIGMA54_INTERACT_4"/>
    <property type="match status" value="1"/>
</dbReference>
<dbReference type="SUPFAM" id="SSF52540">
    <property type="entry name" value="P-loop containing nucleoside triphosphate hydrolases"/>
    <property type="match status" value="1"/>
</dbReference>
<evidence type="ECO:0000256" key="2">
    <source>
        <dbReference type="ARBA" id="ARBA00022840"/>
    </source>
</evidence>
<evidence type="ECO:0000256" key="3">
    <source>
        <dbReference type="ARBA" id="ARBA00023012"/>
    </source>
</evidence>
<dbReference type="RefSeq" id="WP_055661489.1">
    <property type="nucleotide sequence ID" value="NZ_CXST01000007.1"/>
</dbReference>
<keyword evidence="3" id="KW-0902">Two-component regulatory system</keyword>
<dbReference type="InterPro" id="IPR025943">
    <property type="entry name" value="Sigma_54_int_dom_ATP-bd_2"/>
</dbReference>
<evidence type="ECO:0000259" key="9">
    <source>
        <dbReference type="PROSITE" id="PS50112"/>
    </source>
</evidence>
<dbReference type="PROSITE" id="PS00676">
    <property type="entry name" value="SIGMA54_INTERACT_2"/>
    <property type="match status" value="1"/>
</dbReference>
<dbReference type="InterPro" id="IPR009057">
    <property type="entry name" value="Homeodomain-like_sf"/>
</dbReference>
<dbReference type="InterPro" id="IPR003593">
    <property type="entry name" value="AAA+_ATPase"/>
</dbReference>
<dbReference type="InterPro" id="IPR027417">
    <property type="entry name" value="P-loop_NTPase"/>
</dbReference>
<dbReference type="SUPFAM" id="SSF46689">
    <property type="entry name" value="Homeodomain-like"/>
    <property type="match status" value="1"/>
</dbReference>
<evidence type="ECO:0000256" key="5">
    <source>
        <dbReference type="ARBA" id="ARBA00023125"/>
    </source>
</evidence>
<keyword evidence="1" id="KW-0547">Nucleotide-binding</keyword>
<dbReference type="GO" id="GO:0000160">
    <property type="term" value="P:phosphorelay signal transduction system"/>
    <property type="evidence" value="ECO:0007669"/>
    <property type="project" value="UniProtKB-KW"/>
</dbReference>
<evidence type="ECO:0000256" key="7">
    <source>
        <dbReference type="ARBA" id="ARBA00023163"/>
    </source>
</evidence>
<name>A0A0M6YCQ7_9HYPH</name>
<sequence>MGRSDVTSTETPAGPVTSPFQSAASAFSLFAKMSEGTVAIDRSGRITWLNGKYRRLLGIADDTVVEQRPIEQIIPESRLREVAESGRPVLLDIMRFGDQHFVVCRLPLRDANDQITGAVGFVFFDRLDYLKPILSKFNRLERELEARRAELAKARRARYSLSGFIGVSKAVRDLKTRARRIAQREGAVLLLGETGVGKELLAQGIHEASPLAAKPFVAVNVAAVPETLMESEFFGVAPGAFTGADRRPRPGKFEIANGGTLFLDEIGDMPLSIQAKFLRVLQEGEIEALGSNDIKHIDVRVIAATSGDLEKKVREGTFRADLFYRLAVLPVSVPPLRERPEDIEHLAERILDELPRGEGLAAWILTDAALQLLRRYDWPGNVRELQNVLERATIEAESELLDAREIGLAVPSGRNVATPAMNDQDSLNLAETLKMAERAALADAIDRSNGDKTEAARLLGISRSSLYSKLKTTGMDG</sequence>
<dbReference type="PANTHER" id="PTHR32071:SF99">
    <property type="entry name" value="TRANSCRIPTIONAL REGULATORY PROTEIN"/>
    <property type="match status" value="1"/>
</dbReference>
<dbReference type="PROSITE" id="PS00688">
    <property type="entry name" value="SIGMA54_INTERACT_3"/>
    <property type="match status" value="1"/>
</dbReference>
<dbReference type="Proteomes" id="UP000048926">
    <property type="component" value="Unassembled WGS sequence"/>
</dbReference>
<dbReference type="InterPro" id="IPR002078">
    <property type="entry name" value="Sigma_54_int"/>
</dbReference>
<dbReference type="Pfam" id="PF25601">
    <property type="entry name" value="AAA_lid_14"/>
    <property type="match status" value="1"/>
</dbReference>
<keyword evidence="11" id="KW-1185">Reference proteome</keyword>
<dbReference type="CDD" id="cd00009">
    <property type="entry name" value="AAA"/>
    <property type="match status" value="1"/>
</dbReference>
<dbReference type="CDD" id="cd00130">
    <property type="entry name" value="PAS"/>
    <property type="match status" value="1"/>
</dbReference>
<dbReference type="Gene3D" id="1.10.10.60">
    <property type="entry name" value="Homeodomain-like"/>
    <property type="match status" value="1"/>
</dbReference>
<dbReference type="EMBL" id="CXST01000007">
    <property type="protein sequence ID" value="CTQ47458.1"/>
    <property type="molecule type" value="Genomic_DNA"/>
</dbReference>
<keyword evidence="5" id="KW-0238">DNA-binding</keyword>
<evidence type="ECO:0000256" key="1">
    <source>
        <dbReference type="ARBA" id="ARBA00022741"/>
    </source>
</evidence>
<accession>A0A0M6YCQ7</accession>
<dbReference type="Pfam" id="PF00989">
    <property type="entry name" value="PAS"/>
    <property type="match status" value="1"/>
</dbReference>
<dbReference type="SMART" id="SM00091">
    <property type="entry name" value="PAS"/>
    <property type="match status" value="1"/>
</dbReference>
<dbReference type="SMART" id="SM00382">
    <property type="entry name" value="AAA"/>
    <property type="match status" value="1"/>
</dbReference>
<dbReference type="OrthoDB" id="9805953at2"/>
<dbReference type="AlphaFoldDB" id="A0A0M6YCQ7"/>
<dbReference type="InterPro" id="IPR035965">
    <property type="entry name" value="PAS-like_dom_sf"/>
</dbReference>
<dbReference type="PROSITE" id="PS00675">
    <property type="entry name" value="SIGMA54_INTERACT_1"/>
    <property type="match status" value="1"/>
</dbReference>
<dbReference type="InterPro" id="IPR002197">
    <property type="entry name" value="HTH_Fis"/>
</dbReference>
<dbReference type="FunFam" id="3.40.50.300:FF:000006">
    <property type="entry name" value="DNA-binding transcriptional regulator NtrC"/>
    <property type="match status" value="1"/>
</dbReference>
<feature type="domain" description="Sigma-54 factor interaction" evidence="8">
    <location>
        <begin position="164"/>
        <end position="394"/>
    </location>
</feature>
<evidence type="ECO:0000256" key="6">
    <source>
        <dbReference type="ARBA" id="ARBA00023159"/>
    </source>
</evidence>
<dbReference type="PANTHER" id="PTHR32071">
    <property type="entry name" value="TRANSCRIPTIONAL REGULATORY PROTEIN"/>
    <property type="match status" value="1"/>
</dbReference>
<dbReference type="InterPro" id="IPR025662">
    <property type="entry name" value="Sigma_54_int_dom_ATP-bd_1"/>
</dbReference>
<dbReference type="InterPro" id="IPR000014">
    <property type="entry name" value="PAS"/>
</dbReference>
<reference evidence="11" key="1">
    <citation type="submission" date="2015-07" db="EMBL/GenBank/DDBJ databases">
        <authorList>
            <person name="Rodrigo-Torres Lidia"/>
            <person name="Arahal R.David."/>
        </authorList>
    </citation>
    <scope>NUCLEOTIDE SEQUENCE [LARGE SCALE GENOMIC DNA]</scope>
    <source>
        <strain evidence="11">CECT 4801</strain>
    </source>
</reference>
<dbReference type="Pfam" id="PF02954">
    <property type="entry name" value="HTH_8"/>
    <property type="match status" value="1"/>
</dbReference>
<dbReference type="Gene3D" id="3.30.450.20">
    <property type="entry name" value="PAS domain"/>
    <property type="match status" value="1"/>
</dbReference>
<keyword evidence="7" id="KW-0804">Transcription</keyword>
<proteinExistence type="predicted"/>
<evidence type="ECO:0000256" key="4">
    <source>
        <dbReference type="ARBA" id="ARBA00023015"/>
    </source>
</evidence>
<dbReference type="GO" id="GO:0043565">
    <property type="term" value="F:sequence-specific DNA binding"/>
    <property type="evidence" value="ECO:0007669"/>
    <property type="project" value="InterPro"/>
</dbReference>
<protein>
    <submittedName>
        <fullName evidence="10">Transcriptional regulatory protein ZraR</fullName>
    </submittedName>
</protein>
<keyword evidence="4" id="KW-0805">Transcription regulation</keyword>
<dbReference type="PRINTS" id="PR01590">
    <property type="entry name" value="HTHFIS"/>
</dbReference>
<evidence type="ECO:0000313" key="11">
    <source>
        <dbReference type="Proteomes" id="UP000048926"/>
    </source>
</evidence>
<evidence type="ECO:0000313" key="10">
    <source>
        <dbReference type="EMBL" id="CTQ47458.1"/>
    </source>
</evidence>
<evidence type="ECO:0000259" key="8">
    <source>
        <dbReference type="PROSITE" id="PS50045"/>
    </source>
</evidence>
<dbReference type="GO" id="GO:0005524">
    <property type="term" value="F:ATP binding"/>
    <property type="evidence" value="ECO:0007669"/>
    <property type="project" value="UniProtKB-KW"/>
</dbReference>
<dbReference type="SUPFAM" id="SSF55785">
    <property type="entry name" value="PYP-like sensor domain (PAS domain)"/>
    <property type="match status" value="1"/>
</dbReference>